<sequence>MEEDPRIPEWEKAGLMTRERVMDRLHKTMKFHFDQGAFALRENFNTFAVEIHGFNYWNQESFINFLGKNSKPSSLPLVADAGTILFHLAQYLGSFPFRTGPSETSPPAIGFEELLGAIFWLLPGNAERSTGAGSMGDDVYMRARSAADRRRLLFESLADSKGDFAFDETEEKKIAAREALEVEPHLSDFTLTNYDEEDEMYHDVLDVLSYSQDFIQPPRAPCRRDALRALAKRLHTPTCLRQLAISRSKFKSLVKLMLVEHLNDRDSPNSVKISELESVADSIVNAFCHGSDENGMITWRNFDLALKQKAPFLFSSLYRLFSSLLKKRDEENEDYQAFLLPPLPPNHLLTPLVLGQLSFILDSTASFESAPLLYQYDVHQGTPSENATYEITSALKSRSGPFDFRILLISGKSLSTGEAFVFGSFIMDLSESLEIVPLEDDAWERSFLFQISPTHDVFRSNVGNAAWTLDDELWFGDKGKGMAMGLTDGVKKLKIAHDIKSEGVYQTTSWRGDWTLELEIDKIEVWGE</sequence>
<reference evidence="2 3" key="1">
    <citation type="submission" date="2020-03" db="EMBL/GenBank/DDBJ databases">
        <title>Draft Genome Sequence of Cudoniella acicularis.</title>
        <authorList>
            <person name="Buettner E."/>
            <person name="Kellner H."/>
        </authorList>
    </citation>
    <scope>NUCLEOTIDE SEQUENCE [LARGE SCALE GENOMIC DNA]</scope>
    <source>
        <strain evidence="2 3">DSM 108380</strain>
    </source>
</reference>
<dbReference type="EMBL" id="JAAMPI010001737">
    <property type="protein sequence ID" value="KAF4624205.1"/>
    <property type="molecule type" value="Genomic_DNA"/>
</dbReference>
<keyword evidence="3" id="KW-1185">Reference proteome</keyword>
<dbReference type="InterPro" id="IPR006571">
    <property type="entry name" value="TLDc_dom"/>
</dbReference>
<accession>A0A8H4R8N7</accession>
<comment type="caution">
    <text evidence="2">The sequence shown here is derived from an EMBL/GenBank/DDBJ whole genome shotgun (WGS) entry which is preliminary data.</text>
</comment>
<dbReference type="PROSITE" id="PS51886">
    <property type="entry name" value="TLDC"/>
    <property type="match status" value="1"/>
</dbReference>
<feature type="domain" description="TLDc" evidence="1">
    <location>
        <begin position="347"/>
        <end position="528"/>
    </location>
</feature>
<proteinExistence type="predicted"/>
<dbReference type="Proteomes" id="UP000566819">
    <property type="component" value="Unassembled WGS sequence"/>
</dbReference>
<evidence type="ECO:0000313" key="2">
    <source>
        <dbReference type="EMBL" id="KAF4624205.1"/>
    </source>
</evidence>
<evidence type="ECO:0000313" key="3">
    <source>
        <dbReference type="Proteomes" id="UP000566819"/>
    </source>
</evidence>
<dbReference type="OrthoDB" id="5377405at2759"/>
<name>A0A8H4R8N7_9HELO</name>
<organism evidence="2 3">
    <name type="scientific">Cudoniella acicularis</name>
    <dbReference type="NCBI Taxonomy" id="354080"/>
    <lineage>
        <taxon>Eukaryota</taxon>
        <taxon>Fungi</taxon>
        <taxon>Dikarya</taxon>
        <taxon>Ascomycota</taxon>
        <taxon>Pezizomycotina</taxon>
        <taxon>Leotiomycetes</taxon>
        <taxon>Helotiales</taxon>
        <taxon>Tricladiaceae</taxon>
        <taxon>Cudoniella</taxon>
    </lineage>
</organism>
<evidence type="ECO:0000259" key="1">
    <source>
        <dbReference type="PROSITE" id="PS51886"/>
    </source>
</evidence>
<dbReference type="AlphaFoldDB" id="A0A8H4R8N7"/>
<protein>
    <recommendedName>
        <fullName evidence="1">TLDc domain-containing protein</fullName>
    </recommendedName>
</protein>
<gene>
    <name evidence="2" type="ORF">G7Y89_g13968</name>
</gene>